<dbReference type="EMBL" id="CP157390">
    <property type="protein sequence ID" value="XBM46985.1"/>
    <property type="molecule type" value="Genomic_DNA"/>
</dbReference>
<accession>A0AAU7G9P7</accession>
<dbReference type="AlphaFoldDB" id="A0AAU7G9P7"/>
<gene>
    <name evidence="2" type="ORF">AAME72_12940</name>
</gene>
<name>A0AAU7G9P7_9MICO</name>
<keyword evidence="1" id="KW-0472">Membrane</keyword>
<reference evidence="2" key="1">
    <citation type="submission" date="2024-05" db="EMBL/GenBank/DDBJ databases">
        <title>The Natural Products Discovery Center: Release of the First 8490 Sequenced Strains for Exploring Actinobacteria Biosynthetic Diversity.</title>
        <authorList>
            <person name="Kalkreuter E."/>
            <person name="Kautsar S.A."/>
            <person name="Yang D."/>
            <person name="Bader C.D."/>
            <person name="Teijaro C.N."/>
            <person name="Fluegel L."/>
            <person name="Davis C.M."/>
            <person name="Simpson J.R."/>
            <person name="Lauterbach L."/>
            <person name="Steele A.D."/>
            <person name="Gui C."/>
            <person name="Meng S."/>
            <person name="Li G."/>
            <person name="Viehrig K."/>
            <person name="Ye F."/>
            <person name="Su P."/>
            <person name="Kiefer A.F."/>
            <person name="Nichols A."/>
            <person name="Cepeda A.J."/>
            <person name="Yan W."/>
            <person name="Fan B."/>
            <person name="Jiang Y."/>
            <person name="Adhikari A."/>
            <person name="Zheng C.-J."/>
            <person name="Schuster L."/>
            <person name="Cowan T.M."/>
            <person name="Smanski M.J."/>
            <person name="Chevrette M.G."/>
            <person name="de Carvalho L.P.S."/>
            <person name="Shen B."/>
        </authorList>
    </citation>
    <scope>NUCLEOTIDE SEQUENCE</scope>
    <source>
        <strain evidence="2">NPDC080035</strain>
    </source>
</reference>
<sequence length="156" mass="16867">MDLSPETCTAIAAAVPALLIAILFERVRKMKHPFLSPETRREELLLSVLRSFGVLVVALVAIIVEGVAVVTAGNGLSGGAGFVEFVAFLALLIFVASRWAFASRGFADLGSLVRGSKWYRAAAQRLLDWSRTPELVKRGLREDLDTQVPSEAPEGD</sequence>
<evidence type="ECO:0000256" key="1">
    <source>
        <dbReference type="SAM" id="Phobius"/>
    </source>
</evidence>
<keyword evidence="1" id="KW-1133">Transmembrane helix</keyword>
<feature type="transmembrane region" description="Helical" evidence="1">
    <location>
        <begin position="44"/>
        <end position="64"/>
    </location>
</feature>
<feature type="transmembrane region" description="Helical" evidence="1">
    <location>
        <begin position="6"/>
        <end position="24"/>
    </location>
</feature>
<evidence type="ECO:0008006" key="3">
    <source>
        <dbReference type="Google" id="ProtNLM"/>
    </source>
</evidence>
<feature type="transmembrane region" description="Helical" evidence="1">
    <location>
        <begin position="76"/>
        <end position="96"/>
    </location>
</feature>
<proteinExistence type="predicted"/>
<protein>
    <recommendedName>
        <fullName evidence="3">DUF1622 domain-containing protein</fullName>
    </recommendedName>
</protein>
<organism evidence="2">
    <name type="scientific">Leifsonia sp. NPDC080035</name>
    <dbReference type="NCBI Taxonomy" id="3143936"/>
    <lineage>
        <taxon>Bacteria</taxon>
        <taxon>Bacillati</taxon>
        <taxon>Actinomycetota</taxon>
        <taxon>Actinomycetes</taxon>
        <taxon>Micrococcales</taxon>
        <taxon>Microbacteriaceae</taxon>
        <taxon>Leifsonia</taxon>
    </lineage>
</organism>
<keyword evidence="1" id="KW-0812">Transmembrane</keyword>
<dbReference type="RefSeq" id="WP_348786961.1">
    <property type="nucleotide sequence ID" value="NZ_CP157390.1"/>
</dbReference>
<evidence type="ECO:0000313" key="2">
    <source>
        <dbReference type="EMBL" id="XBM46985.1"/>
    </source>
</evidence>